<evidence type="ECO:0000259" key="3">
    <source>
        <dbReference type="Pfam" id="PF23544"/>
    </source>
</evidence>
<dbReference type="AlphaFoldDB" id="A0AAW0TH18"/>
<proteinExistence type="predicted"/>
<dbReference type="Pfam" id="PF23544">
    <property type="entry name" value="AtuA_ferredoxin"/>
    <property type="match status" value="1"/>
</dbReference>
<dbReference type="InterPro" id="IPR056362">
    <property type="entry name" value="AtuA-like_ferredoxin_dom"/>
</dbReference>
<dbReference type="Pfam" id="PF07287">
    <property type="entry name" value="AtuA"/>
    <property type="match status" value="1"/>
</dbReference>
<evidence type="ECO:0000259" key="2">
    <source>
        <dbReference type="Pfam" id="PF07287"/>
    </source>
</evidence>
<feature type="region of interest" description="Disordered" evidence="1">
    <location>
        <begin position="489"/>
        <end position="516"/>
    </location>
</feature>
<dbReference type="EMBL" id="JARAKH010000030">
    <property type="protein sequence ID" value="KAK8386641.1"/>
    <property type="molecule type" value="Genomic_DNA"/>
</dbReference>
<accession>A0AAW0TH18</accession>
<reference evidence="4 5" key="1">
    <citation type="submission" date="2023-03" db="EMBL/GenBank/DDBJ databases">
        <title>High-quality genome of Scylla paramamosain provides insights in environmental adaptation.</title>
        <authorList>
            <person name="Zhang L."/>
        </authorList>
    </citation>
    <scope>NUCLEOTIDE SEQUENCE [LARGE SCALE GENOMIC DNA]</scope>
    <source>
        <strain evidence="4">LZ_2023a</strain>
        <tissue evidence="4">Muscle</tissue>
    </source>
</reference>
<evidence type="ECO:0000256" key="1">
    <source>
        <dbReference type="SAM" id="MobiDB-lite"/>
    </source>
</evidence>
<dbReference type="PANTHER" id="PTHR47708">
    <property type="match status" value="1"/>
</dbReference>
<protein>
    <submittedName>
        <fullName evidence="4">Uncharacterized protein</fullName>
    </submittedName>
</protein>
<name>A0AAW0TH18_SCYPA</name>
<feature type="domain" description="Acyclic terpene utilisation N-terminal" evidence="2">
    <location>
        <begin position="38"/>
        <end position="483"/>
    </location>
</feature>
<gene>
    <name evidence="4" type="ORF">O3P69_017846</name>
</gene>
<comment type="caution">
    <text evidence="4">The sequence shown here is derived from an EMBL/GenBank/DDBJ whole genome shotgun (WGS) entry which is preliminary data.</text>
</comment>
<dbReference type="PANTHER" id="PTHR47708:SF2">
    <property type="entry name" value="SI:CH73-132F6.5"/>
    <property type="match status" value="1"/>
</dbReference>
<evidence type="ECO:0000313" key="4">
    <source>
        <dbReference type="EMBL" id="KAK8386641.1"/>
    </source>
</evidence>
<keyword evidence="5" id="KW-1185">Reference proteome</keyword>
<evidence type="ECO:0000313" key="5">
    <source>
        <dbReference type="Proteomes" id="UP001487740"/>
    </source>
</evidence>
<sequence>MAGLGRFAAGLPLRRVAVTPTLVTSRRHVASGSQGEAVRIGCASGFWGDTPTAAHQLIRHGRLDFLMFDYLSEITMSLLTAARAKKPELGFAPDFVLYALGPHLAEMKRQGIRVLSNAGGINPEGCAAALRQAAKKAGVDIKVGVVTGDDLMPQKSDLLEANLCDIASGLPLPASAHSINAYLGAVAMVRALEQGADVVVTGRCADSSMALAPLMHSFGWGPDDLDQLAAGSLAGHLIECGAQVTGGIFTDWHTVPGWHNIGETGFPIAEVSPNGRLIITKPEGTGGLVSTGTVSEQLLYEIGDPRAYVLPDVVCDLSGVQMREVEAGVEVLGAKGKPPTDKYKVSSTYLDGYKATAVCAVGGPRSAAKGHRTAEAILKRCRGILKSLGMSDFERTHVQVLGAEDTYGPHARADDGAREGVVWFSATHKNKKALEVFGMEIAAAGTGMAPGLTAIVGGRPKPSPLLRLHSSLIEKERCKVKVNVEGEESKVEAGTQNTVPASSYDLPHQPTSDVPDLKTGPHSYRLEELAFTRSGDKGNSCNVGVVARSPALYPYLQKALSAAAVGEYFSHVWGPELGPDAPHECVKRYEVPGIHGLNFVLEKSLGGGGVASLRSDPQGKAYGQMLLDFKVTGMPDLASLRD</sequence>
<organism evidence="4 5">
    <name type="scientific">Scylla paramamosain</name>
    <name type="common">Mud crab</name>
    <dbReference type="NCBI Taxonomy" id="85552"/>
    <lineage>
        <taxon>Eukaryota</taxon>
        <taxon>Metazoa</taxon>
        <taxon>Ecdysozoa</taxon>
        <taxon>Arthropoda</taxon>
        <taxon>Crustacea</taxon>
        <taxon>Multicrustacea</taxon>
        <taxon>Malacostraca</taxon>
        <taxon>Eumalacostraca</taxon>
        <taxon>Eucarida</taxon>
        <taxon>Decapoda</taxon>
        <taxon>Pleocyemata</taxon>
        <taxon>Brachyura</taxon>
        <taxon>Eubrachyura</taxon>
        <taxon>Portunoidea</taxon>
        <taxon>Portunidae</taxon>
        <taxon>Portuninae</taxon>
        <taxon>Scylla</taxon>
    </lineage>
</organism>
<feature type="domain" description="AtuA-like ferredoxin-fold" evidence="3">
    <location>
        <begin position="525"/>
        <end position="631"/>
    </location>
</feature>
<dbReference type="Proteomes" id="UP001487740">
    <property type="component" value="Unassembled WGS sequence"/>
</dbReference>
<dbReference type="InterPro" id="IPR010839">
    <property type="entry name" value="AtuA_N"/>
</dbReference>